<dbReference type="InterPro" id="IPR036390">
    <property type="entry name" value="WH_DNA-bd_sf"/>
</dbReference>
<dbReference type="Gene3D" id="1.20.120.530">
    <property type="entry name" value="GntR ligand-binding domain-like"/>
    <property type="match status" value="1"/>
</dbReference>
<dbReference type="PANTHER" id="PTHR43537">
    <property type="entry name" value="TRANSCRIPTIONAL REGULATOR, GNTR FAMILY"/>
    <property type="match status" value="1"/>
</dbReference>
<organism evidence="5 6">
    <name type="scientific">Microbacterium imperiale</name>
    <dbReference type="NCBI Taxonomy" id="33884"/>
    <lineage>
        <taxon>Bacteria</taxon>
        <taxon>Bacillati</taxon>
        <taxon>Actinomycetota</taxon>
        <taxon>Actinomycetes</taxon>
        <taxon>Micrococcales</taxon>
        <taxon>Microbacteriaceae</taxon>
        <taxon>Microbacterium</taxon>
    </lineage>
</organism>
<keyword evidence="2" id="KW-0238">DNA-binding</keyword>
<dbReference type="Pfam" id="PF07729">
    <property type="entry name" value="FCD"/>
    <property type="match status" value="1"/>
</dbReference>
<dbReference type="Proteomes" id="UP001142317">
    <property type="component" value="Unassembled WGS sequence"/>
</dbReference>
<keyword evidence="6" id="KW-1185">Reference proteome</keyword>
<feature type="domain" description="HTH gntR-type" evidence="4">
    <location>
        <begin position="17"/>
        <end position="85"/>
    </location>
</feature>
<dbReference type="SMART" id="SM00895">
    <property type="entry name" value="FCD"/>
    <property type="match status" value="1"/>
</dbReference>
<dbReference type="PRINTS" id="PR00035">
    <property type="entry name" value="HTHGNTR"/>
</dbReference>
<name>A0A9W6HHS8_9MICO</name>
<keyword evidence="3" id="KW-0804">Transcription</keyword>
<dbReference type="AlphaFoldDB" id="A0A9W6HHS8"/>
<accession>A0A9W6HHS8</accession>
<dbReference type="Gene3D" id="1.10.10.10">
    <property type="entry name" value="Winged helix-like DNA-binding domain superfamily/Winged helix DNA-binding domain"/>
    <property type="match status" value="1"/>
</dbReference>
<keyword evidence="1" id="KW-0805">Transcription regulation</keyword>
<reference evidence="5" key="1">
    <citation type="journal article" date="2014" name="Int. J. Syst. Evol. Microbiol.">
        <title>Complete genome sequence of Corynebacterium casei LMG S-19264T (=DSM 44701T), isolated from a smear-ripened cheese.</title>
        <authorList>
            <consortium name="US DOE Joint Genome Institute (JGI-PGF)"/>
            <person name="Walter F."/>
            <person name="Albersmeier A."/>
            <person name="Kalinowski J."/>
            <person name="Ruckert C."/>
        </authorList>
    </citation>
    <scope>NUCLEOTIDE SEQUENCE</scope>
    <source>
        <strain evidence="5">VKM Ac-1447</strain>
    </source>
</reference>
<evidence type="ECO:0000313" key="5">
    <source>
        <dbReference type="EMBL" id="GLJ80274.1"/>
    </source>
</evidence>
<dbReference type="InterPro" id="IPR000524">
    <property type="entry name" value="Tscrpt_reg_HTH_GntR"/>
</dbReference>
<dbReference type="SUPFAM" id="SSF46785">
    <property type="entry name" value="Winged helix' DNA-binding domain"/>
    <property type="match status" value="1"/>
</dbReference>
<proteinExistence type="predicted"/>
<dbReference type="GO" id="GO:0003700">
    <property type="term" value="F:DNA-binding transcription factor activity"/>
    <property type="evidence" value="ECO:0007669"/>
    <property type="project" value="InterPro"/>
</dbReference>
<sequence length="247" mass="25865">MTDPAGVALGPLPRTHALVADDVARHLERLIVTGDLPAGAALPPERTLAQTLGVSRNALREALTRLAGIGLIERRQGSGNRVSRTIPLAATLAGRMQDVEAEFRNSAEFRAVIEPQLVRLAATRVDDAQLAALRALVDEAGASIAAGAAEGSAGLDVAFHTAIAQATANPLLAALGDLTASWTVEARVFSHLDDDGRRLSHEGHARILAALVARDPDAAEYAMRIHLAEVREIIERARGTAAAAGDD</sequence>
<evidence type="ECO:0000256" key="2">
    <source>
        <dbReference type="ARBA" id="ARBA00023125"/>
    </source>
</evidence>
<dbReference type="Pfam" id="PF00392">
    <property type="entry name" value="GntR"/>
    <property type="match status" value="1"/>
</dbReference>
<dbReference type="GO" id="GO:0003677">
    <property type="term" value="F:DNA binding"/>
    <property type="evidence" value="ECO:0007669"/>
    <property type="project" value="UniProtKB-KW"/>
</dbReference>
<protein>
    <submittedName>
        <fullName evidence="5">GntR family transcriptional regulator</fullName>
    </submittedName>
</protein>
<dbReference type="InterPro" id="IPR008920">
    <property type="entry name" value="TF_FadR/GntR_C"/>
</dbReference>
<evidence type="ECO:0000256" key="1">
    <source>
        <dbReference type="ARBA" id="ARBA00023015"/>
    </source>
</evidence>
<dbReference type="InterPro" id="IPR036388">
    <property type="entry name" value="WH-like_DNA-bd_sf"/>
</dbReference>
<dbReference type="SUPFAM" id="SSF48008">
    <property type="entry name" value="GntR ligand-binding domain-like"/>
    <property type="match status" value="1"/>
</dbReference>
<reference evidence="5" key="2">
    <citation type="submission" date="2023-01" db="EMBL/GenBank/DDBJ databases">
        <authorList>
            <person name="Sun Q."/>
            <person name="Evtushenko L."/>
        </authorList>
    </citation>
    <scope>NUCLEOTIDE SEQUENCE</scope>
    <source>
        <strain evidence="5">VKM Ac-1447</strain>
    </source>
</reference>
<dbReference type="RefSeq" id="WP_210006535.1">
    <property type="nucleotide sequence ID" value="NZ_BSEO01000014.1"/>
</dbReference>
<gene>
    <name evidence="5" type="ORF">GCM10017586_19570</name>
</gene>
<evidence type="ECO:0000259" key="4">
    <source>
        <dbReference type="PROSITE" id="PS50949"/>
    </source>
</evidence>
<comment type="caution">
    <text evidence="5">The sequence shown here is derived from an EMBL/GenBank/DDBJ whole genome shotgun (WGS) entry which is preliminary data.</text>
</comment>
<dbReference type="EMBL" id="BSEO01000014">
    <property type="protein sequence ID" value="GLJ80274.1"/>
    <property type="molecule type" value="Genomic_DNA"/>
</dbReference>
<dbReference type="PROSITE" id="PS50949">
    <property type="entry name" value="HTH_GNTR"/>
    <property type="match status" value="1"/>
</dbReference>
<dbReference type="CDD" id="cd07377">
    <property type="entry name" value="WHTH_GntR"/>
    <property type="match status" value="1"/>
</dbReference>
<dbReference type="InterPro" id="IPR011711">
    <property type="entry name" value="GntR_C"/>
</dbReference>
<evidence type="ECO:0000313" key="6">
    <source>
        <dbReference type="Proteomes" id="UP001142317"/>
    </source>
</evidence>
<evidence type="ECO:0000256" key="3">
    <source>
        <dbReference type="ARBA" id="ARBA00023163"/>
    </source>
</evidence>
<dbReference type="SMART" id="SM00345">
    <property type="entry name" value="HTH_GNTR"/>
    <property type="match status" value="1"/>
</dbReference>
<dbReference type="PANTHER" id="PTHR43537:SF44">
    <property type="entry name" value="GNTR FAMILY REGULATORY PROTEIN"/>
    <property type="match status" value="1"/>
</dbReference>